<gene>
    <name evidence="2" type="ORF">AYI69_g10183</name>
    <name evidence="3" type="ORF">AYI69_g8084</name>
</gene>
<organism evidence="2 4">
    <name type="scientific">Smittium culicis</name>
    <dbReference type="NCBI Taxonomy" id="133412"/>
    <lineage>
        <taxon>Eukaryota</taxon>
        <taxon>Fungi</taxon>
        <taxon>Fungi incertae sedis</taxon>
        <taxon>Zoopagomycota</taxon>
        <taxon>Kickxellomycotina</taxon>
        <taxon>Harpellomycetes</taxon>
        <taxon>Harpellales</taxon>
        <taxon>Legeriomycetaceae</taxon>
        <taxon>Smittium</taxon>
    </lineage>
</organism>
<feature type="region of interest" description="Disordered" evidence="1">
    <location>
        <begin position="1"/>
        <end position="20"/>
    </location>
</feature>
<sequence length="166" mass="18984">MSDSDSDYNQRIEHTQSIANEPEVDKRSVIYSLKSLDQEIDSLKNCIKTAIDSSVLSSLDLKESMGNNTPLIDYEKIIKDLADENENIQILKTSLSEIQDFDLEYGKLDWYKDYKSQLWEITNFGEPMPPIFDDCDSGSDEDIVVQSMTTNFKCPLTTKIFESPMT</sequence>
<evidence type="ECO:0000313" key="2">
    <source>
        <dbReference type="EMBL" id="OMJ10586.1"/>
    </source>
</evidence>
<comment type="caution">
    <text evidence="2">The sequence shown here is derived from an EMBL/GenBank/DDBJ whole genome shotgun (WGS) entry which is preliminary data.</text>
</comment>
<feature type="non-terminal residue" evidence="2">
    <location>
        <position position="166"/>
    </location>
</feature>
<dbReference type="Proteomes" id="UP000187429">
    <property type="component" value="Unassembled WGS sequence"/>
</dbReference>
<keyword evidence="4" id="KW-1185">Reference proteome</keyword>
<name>A0A1R1X7K5_9FUNG</name>
<dbReference type="EMBL" id="LSSM01004131">
    <property type="protein sequence ID" value="OMJ15762.1"/>
    <property type="molecule type" value="Genomic_DNA"/>
</dbReference>
<dbReference type="EMBL" id="LSSM01006535">
    <property type="protein sequence ID" value="OMJ10586.1"/>
    <property type="molecule type" value="Genomic_DNA"/>
</dbReference>
<evidence type="ECO:0000313" key="3">
    <source>
        <dbReference type="EMBL" id="OMJ15762.1"/>
    </source>
</evidence>
<reference evidence="4" key="2">
    <citation type="submission" date="2017-01" db="EMBL/GenBank/DDBJ databases">
        <authorList>
            <person name="Wang Y."/>
            <person name="White M."/>
            <person name="Kvist S."/>
            <person name="Moncalvo J.-M."/>
        </authorList>
    </citation>
    <scope>NUCLEOTIDE SEQUENCE [LARGE SCALE GENOMIC DNA]</scope>
    <source>
        <strain evidence="4">ID-206-W2</strain>
    </source>
</reference>
<dbReference type="AlphaFoldDB" id="A0A1R1X7K5"/>
<dbReference type="OrthoDB" id="5597062at2759"/>
<accession>A0A1R1X7K5</accession>
<proteinExistence type="predicted"/>
<evidence type="ECO:0000256" key="1">
    <source>
        <dbReference type="SAM" id="MobiDB-lite"/>
    </source>
</evidence>
<evidence type="ECO:0000313" key="4">
    <source>
        <dbReference type="Proteomes" id="UP000187429"/>
    </source>
</evidence>
<protein>
    <submittedName>
        <fullName evidence="2">Uncharacterized protein</fullName>
    </submittedName>
</protein>
<reference evidence="2" key="1">
    <citation type="submission" date="2017-01" db="EMBL/GenBank/DDBJ databases">
        <authorList>
            <person name="Mah S.A."/>
            <person name="Swanson W.J."/>
            <person name="Moy G.W."/>
            <person name="Vacquier V.D."/>
        </authorList>
    </citation>
    <scope>NUCLEOTIDE SEQUENCE [LARGE SCALE GENOMIC DNA]</scope>
    <source>
        <strain evidence="2">ID-206-W2</strain>
    </source>
</reference>